<dbReference type="AlphaFoldDB" id="H8Z3V8"/>
<gene>
    <name evidence="2" type="ORF">Thi970DRAFT_04797</name>
</gene>
<keyword evidence="3" id="KW-1185">Reference proteome</keyword>
<sequence>MTESSRPAWLLDENFPEPAVAHLRASGWDVLAISDTHAALDDADVLSLALDEHRWLATFDRDFGDLIFHQKLPPPPLTLLLRVTSYGPEEPAQWIEQLFDQGQLHLGCFHIFDGRTVRRRPQVRVLG</sequence>
<proteinExistence type="predicted"/>
<feature type="domain" description="DUF5615" evidence="1">
    <location>
        <begin position="9"/>
        <end position="101"/>
    </location>
</feature>
<dbReference type="STRING" id="631362.Thi970DRAFT_04797"/>
<evidence type="ECO:0000313" key="3">
    <source>
        <dbReference type="Proteomes" id="UP000002964"/>
    </source>
</evidence>
<evidence type="ECO:0000313" key="2">
    <source>
        <dbReference type="EMBL" id="EIC21110.1"/>
    </source>
</evidence>
<organism evidence="2 3">
    <name type="scientific">Thiorhodovibrio frisius</name>
    <dbReference type="NCBI Taxonomy" id="631362"/>
    <lineage>
        <taxon>Bacteria</taxon>
        <taxon>Pseudomonadati</taxon>
        <taxon>Pseudomonadota</taxon>
        <taxon>Gammaproteobacteria</taxon>
        <taxon>Chromatiales</taxon>
        <taxon>Chromatiaceae</taxon>
        <taxon>Thiorhodovibrio</taxon>
    </lineage>
</organism>
<name>H8Z3V8_9GAMM</name>
<dbReference type="HOGENOM" id="CLU_150003_0_1_6"/>
<protein>
    <recommendedName>
        <fullName evidence="1">DUF5615 domain-containing protein</fullName>
    </recommendedName>
</protein>
<accession>H8Z3V8</accession>
<dbReference type="Pfam" id="PF18480">
    <property type="entry name" value="DUF5615"/>
    <property type="match status" value="1"/>
</dbReference>
<evidence type="ECO:0000259" key="1">
    <source>
        <dbReference type="Pfam" id="PF18480"/>
    </source>
</evidence>
<dbReference type="InterPro" id="IPR041049">
    <property type="entry name" value="DUF5615"/>
</dbReference>
<dbReference type="RefSeq" id="WP_009151513.1">
    <property type="nucleotide sequence ID" value="NZ_CP121471.1"/>
</dbReference>
<dbReference type="EMBL" id="JH603170">
    <property type="protein sequence ID" value="EIC21110.1"/>
    <property type="molecule type" value="Genomic_DNA"/>
</dbReference>
<reference evidence="3" key="1">
    <citation type="submission" date="2011-06" db="EMBL/GenBank/DDBJ databases">
        <authorList>
            <consortium name="US DOE Joint Genome Institute (JGI-PGF)"/>
            <person name="Lucas S."/>
            <person name="Han J."/>
            <person name="Lapidus A."/>
            <person name="Cheng J.-F."/>
            <person name="Goodwin L."/>
            <person name="Pitluck S."/>
            <person name="Peters L."/>
            <person name="Land M.L."/>
            <person name="Hauser L."/>
            <person name="Vogl K."/>
            <person name="Liu Z."/>
            <person name="Overmann J."/>
            <person name="Frigaard N.-U."/>
            <person name="Bryant D.A."/>
            <person name="Woyke T.J."/>
        </authorList>
    </citation>
    <scope>NUCLEOTIDE SEQUENCE [LARGE SCALE GENOMIC DNA]</scope>
    <source>
        <strain evidence="3">970</strain>
    </source>
</reference>
<dbReference type="OrthoDB" id="9806751at2"/>
<dbReference type="eggNOG" id="COG4634">
    <property type="taxonomic scope" value="Bacteria"/>
</dbReference>
<dbReference type="Proteomes" id="UP000002964">
    <property type="component" value="Unassembled WGS sequence"/>
</dbReference>
<reference evidence="2 3" key="2">
    <citation type="submission" date="2011-11" db="EMBL/GenBank/DDBJ databases">
        <authorList>
            <consortium name="US DOE Joint Genome Institute"/>
            <person name="Lucas S."/>
            <person name="Han J."/>
            <person name="Lapidus A."/>
            <person name="Cheng J.-F."/>
            <person name="Goodwin L."/>
            <person name="Pitluck S."/>
            <person name="Peters L."/>
            <person name="Ovchinnikova G."/>
            <person name="Zhang X."/>
            <person name="Detter J.C."/>
            <person name="Han C."/>
            <person name="Tapia R."/>
            <person name="Land M."/>
            <person name="Hauser L."/>
            <person name="Kyrpides N."/>
            <person name="Ivanova N."/>
            <person name="Pagani I."/>
            <person name="Vogl K."/>
            <person name="Liu Z."/>
            <person name="Overmann J."/>
            <person name="Frigaard N.-U."/>
            <person name="Bryant D."/>
            <person name="Woyke T."/>
        </authorList>
    </citation>
    <scope>NUCLEOTIDE SEQUENCE [LARGE SCALE GENOMIC DNA]</scope>
    <source>
        <strain evidence="2 3">970</strain>
    </source>
</reference>